<reference evidence="3 4" key="1">
    <citation type="submission" date="2019-06" db="EMBL/GenBank/DDBJ databases">
        <title>Streptomyces sporangiiformans sp. nov., a novel actinomycete isolated from soil in Mount Song.</title>
        <authorList>
            <person name="Han L."/>
        </authorList>
    </citation>
    <scope>NUCLEOTIDE SEQUENCE [LARGE SCALE GENOMIC DNA]</scope>
    <source>
        <strain evidence="3 4">NEAU-SSA 1</strain>
    </source>
</reference>
<feature type="transmembrane region" description="Helical" evidence="2">
    <location>
        <begin position="24"/>
        <end position="46"/>
    </location>
</feature>
<dbReference type="OrthoDB" id="8082651at2"/>
<evidence type="ECO:0000313" key="3">
    <source>
        <dbReference type="EMBL" id="TPQ19931.1"/>
    </source>
</evidence>
<accession>A0A505DLW8</accession>
<organism evidence="3 4">
    <name type="scientific">Streptomyces sporangiiformans</name>
    <dbReference type="NCBI Taxonomy" id="2315329"/>
    <lineage>
        <taxon>Bacteria</taxon>
        <taxon>Bacillati</taxon>
        <taxon>Actinomycetota</taxon>
        <taxon>Actinomycetes</taxon>
        <taxon>Kitasatosporales</taxon>
        <taxon>Streptomycetaceae</taxon>
        <taxon>Streptomyces</taxon>
    </lineage>
</organism>
<evidence type="ECO:0000256" key="1">
    <source>
        <dbReference type="SAM" id="MobiDB-lite"/>
    </source>
</evidence>
<keyword evidence="4" id="KW-1185">Reference proteome</keyword>
<dbReference type="EMBL" id="VCHX02000150">
    <property type="protein sequence ID" value="TPQ19931.1"/>
    <property type="molecule type" value="Genomic_DNA"/>
</dbReference>
<comment type="caution">
    <text evidence="3">The sequence shown here is derived from an EMBL/GenBank/DDBJ whole genome shotgun (WGS) entry which is preliminary data.</text>
</comment>
<dbReference type="AlphaFoldDB" id="A0A505DLW8"/>
<name>A0A505DLW8_9ACTN</name>
<gene>
    <name evidence="3" type="ORF">FGD71_023105</name>
</gene>
<proteinExistence type="predicted"/>
<dbReference type="Proteomes" id="UP000317378">
    <property type="component" value="Unassembled WGS sequence"/>
</dbReference>
<keyword evidence="2" id="KW-0812">Transmembrane</keyword>
<protein>
    <submittedName>
        <fullName evidence="3">Uncharacterized protein</fullName>
    </submittedName>
</protein>
<keyword evidence="2" id="KW-1133">Transmembrane helix</keyword>
<keyword evidence="2" id="KW-0472">Membrane</keyword>
<feature type="region of interest" description="Disordered" evidence="1">
    <location>
        <begin position="57"/>
        <end position="81"/>
    </location>
</feature>
<evidence type="ECO:0000256" key="2">
    <source>
        <dbReference type="SAM" id="Phobius"/>
    </source>
</evidence>
<dbReference type="RefSeq" id="WP_119102413.1">
    <property type="nucleotide sequence ID" value="NZ_QXMJ01000150.1"/>
</dbReference>
<evidence type="ECO:0000313" key="4">
    <source>
        <dbReference type="Proteomes" id="UP000317378"/>
    </source>
</evidence>
<sequence>MAGHVADVAAETNLSSSDLAGMRIQLLADAAAALLVLLVAVTLSVYKPRGLTRYGWRKQHEPRVQKRPAARGDQAAGLTVS</sequence>